<sequence length="537" mass="58138">MLFNRESFIAQVEAKNNWDIIIIGGGATGLGTAVDAASRGYSTLLLEQSDFAKGTSSRSTKLVHGGVRYLAQGDVALVYEALHERGLLLKNAPHLVKDQDFIIPLYSWLSKYKYLIGLKLYDLLAGKSGFKKSTFLSADKVLKAIPGLKPDGLVGGVCYSDGQFDDARLALNLAQTAAEYGGVLLNYTKVTGLTKTGGNINGVSFTDTETDKNYTLNAKVVINATGVFVDEILKMDVPSGKAIVRPSQGAHVVLDASFLKGSSALMIPKTPDGRVLFAVPWHGKVLVGTTDTPLDEHSLEPKPLNEEIEFILTTAGKYLTKEPTRNDVLAAFAGLRPLAAPGKDTDSTKEISRSHKLIISKSGLITITGGKWTTYRRMAMDVVDKAIELGKLAAKKCITQDVKIHGYLAEMGTGDLELYGADAGGILALIKAEPKLSEALSADFKYVKAEVVWMVRNEMARTIEDVLSRRMRLLFLDAKGALMLAPAVASIMAEEFGKDEQWINAQVESFTALVRQYLLYPLPMKGDGGEAWVKAIA</sequence>
<protein>
    <submittedName>
        <fullName evidence="9">Glycerol-3-phosphate dehydrogenase/oxidase</fullName>
    </submittedName>
</protein>
<dbReference type="GO" id="GO:0004368">
    <property type="term" value="F:glycerol-3-phosphate dehydrogenase (quinone) activity"/>
    <property type="evidence" value="ECO:0007669"/>
    <property type="project" value="InterPro"/>
</dbReference>
<dbReference type="Pfam" id="PF01266">
    <property type="entry name" value="DAO"/>
    <property type="match status" value="1"/>
</dbReference>
<dbReference type="Gene3D" id="1.10.8.870">
    <property type="entry name" value="Alpha-glycerophosphate oxidase, cap domain"/>
    <property type="match status" value="1"/>
</dbReference>
<dbReference type="PROSITE" id="PS00978">
    <property type="entry name" value="FAD_G3PDH_2"/>
    <property type="match status" value="1"/>
</dbReference>
<dbReference type="InterPro" id="IPR006076">
    <property type="entry name" value="FAD-dep_OxRdtase"/>
</dbReference>
<evidence type="ECO:0000256" key="1">
    <source>
        <dbReference type="ARBA" id="ARBA00001974"/>
    </source>
</evidence>
<dbReference type="PANTHER" id="PTHR11985:SF35">
    <property type="entry name" value="ANAEROBIC GLYCEROL-3-PHOSPHATE DEHYDROGENASE SUBUNIT A"/>
    <property type="match status" value="1"/>
</dbReference>
<dbReference type="InterPro" id="IPR036188">
    <property type="entry name" value="FAD/NAD-bd_sf"/>
</dbReference>
<evidence type="ECO:0000313" key="9">
    <source>
        <dbReference type="EMBL" id="TCC95573.1"/>
    </source>
</evidence>
<evidence type="ECO:0000256" key="6">
    <source>
        <dbReference type="ARBA" id="ARBA00023002"/>
    </source>
</evidence>
<dbReference type="GO" id="GO:0006071">
    <property type="term" value="P:glycerol metabolic process"/>
    <property type="evidence" value="ECO:0007669"/>
    <property type="project" value="UniProtKB-KW"/>
</dbReference>
<dbReference type="Proteomes" id="UP000291117">
    <property type="component" value="Unassembled WGS sequence"/>
</dbReference>
<accession>A0A4R0N8B0</accession>
<dbReference type="PRINTS" id="PR01001">
    <property type="entry name" value="FADG3PDH"/>
</dbReference>
<dbReference type="Gene3D" id="3.50.50.60">
    <property type="entry name" value="FAD/NAD(P)-binding domain"/>
    <property type="match status" value="1"/>
</dbReference>
<keyword evidence="10" id="KW-1185">Reference proteome</keyword>
<feature type="domain" description="FAD dependent oxidoreductase" evidence="7">
    <location>
        <begin position="19"/>
        <end position="375"/>
    </location>
</feature>
<evidence type="ECO:0000256" key="2">
    <source>
        <dbReference type="ARBA" id="ARBA00007330"/>
    </source>
</evidence>
<dbReference type="Gene3D" id="3.30.9.10">
    <property type="entry name" value="D-Amino Acid Oxidase, subunit A, domain 2"/>
    <property type="match status" value="1"/>
</dbReference>
<comment type="cofactor">
    <cofactor evidence="1">
        <name>FAD</name>
        <dbReference type="ChEBI" id="CHEBI:57692"/>
    </cofactor>
</comment>
<dbReference type="InterPro" id="IPR031656">
    <property type="entry name" value="DAO_C"/>
</dbReference>
<dbReference type="OrthoDB" id="9766796at2"/>
<comment type="caution">
    <text evidence="9">The sequence shown here is derived from an EMBL/GenBank/DDBJ whole genome shotgun (WGS) entry which is preliminary data.</text>
</comment>
<evidence type="ECO:0000313" key="10">
    <source>
        <dbReference type="Proteomes" id="UP000291117"/>
    </source>
</evidence>
<dbReference type="Pfam" id="PF16901">
    <property type="entry name" value="DAO_C"/>
    <property type="match status" value="1"/>
</dbReference>
<dbReference type="GO" id="GO:0046168">
    <property type="term" value="P:glycerol-3-phosphate catabolic process"/>
    <property type="evidence" value="ECO:0007669"/>
    <property type="project" value="TreeGrafter"/>
</dbReference>
<dbReference type="RefSeq" id="WP_131610098.1">
    <property type="nucleotide sequence ID" value="NZ_SJSM01000009.1"/>
</dbReference>
<dbReference type="EMBL" id="SJSM01000009">
    <property type="protein sequence ID" value="TCC95573.1"/>
    <property type="molecule type" value="Genomic_DNA"/>
</dbReference>
<feature type="domain" description="Alpha-glycerophosphate oxidase C-terminal" evidence="8">
    <location>
        <begin position="416"/>
        <end position="501"/>
    </location>
</feature>
<evidence type="ECO:0000256" key="4">
    <source>
        <dbReference type="ARBA" id="ARBA00022798"/>
    </source>
</evidence>
<dbReference type="InterPro" id="IPR038299">
    <property type="entry name" value="DAO_C_sf"/>
</dbReference>
<gene>
    <name evidence="9" type="ORF">EZ444_15345</name>
</gene>
<evidence type="ECO:0000256" key="5">
    <source>
        <dbReference type="ARBA" id="ARBA00022827"/>
    </source>
</evidence>
<evidence type="ECO:0000256" key="3">
    <source>
        <dbReference type="ARBA" id="ARBA00022630"/>
    </source>
</evidence>
<dbReference type="AlphaFoldDB" id="A0A4R0N8B0"/>
<dbReference type="SUPFAM" id="SSF51905">
    <property type="entry name" value="FAD/NAD(P)-binding domain"/>
    <property type="match status" value="1"/>
</dbReference>
<dbReference type="InterPro" id="IPR000447">
    <property type="entry name" value="G3P_DH_FAD-dep"/>
</dbReference>
<dbReference type="PANTHER" id="PTHR11985">
    <property type="entry name" value="GLYCEROL-3-PHOSPHATE DEHYDROGENASE"/>
    <property type="match status" value="1"/>
</dbReference>
<reference evidence="9 10" key="1">
    <citation type="submission" date="2019-02" db="EMBL/GenBank/DDBJ databases">
        <title>Pedobacter sp. RP-3-8 sp. nov., isolated from Arctic soil.</title>
        <authorList>
            <person name="Dahal R.H."/>
        </authorList>
    </citation>
    <scope>NUCLEOTIDE SEQUENCE [LARGE SCALE GENOMIC DNA]</scope>
    <source>
        <strain evidence="9 10">RP-3-8</strain>
    </source>
</reference>
<evidence type="ECO:0000259" key="7">
    <source>
        <dbReference type="Pfam" id="PF01266"/>
    </source>
</evidence>
<keyword evidence="3" id="KW-0285">Flavoprotein</keyword>
<comment type="similarity">
    <text evidence="2">Belongs to the FAD-dependent glycerol-3-phosphate dehydrogenase family.</text>
</comment>
<keyword evidence="5" id="KW-0274">FAD</keyword>
<organism evidence="9 10">
    <name type="scientific">Pedobacter hiemivivus</name>
    <dbReference type="NCBI Taxonomy" id="2530454"/>
    <lineage>
        <taxon>Bacteria</taxon>
        <taxon>Pseudomonadati</taxon>
        <taxon>Bacteroidota</taxon>
        <taxon>Sphingobacteriia</taxon>
        <taxon>Sphingobacteriales</taxon>
        <taxon>Sphingobacteriaceae</taxon>
        <taxon>Pedobacter</taxon>
    </lineage>
</organism>
<evidence type="ECO:0000259" key="8">
    <source>
        <dbReference type="Pfam" id="PF16901"/>
    </source>
</evidence>
<keyword evidence="4" id="KW-0319">Glycerol metabolism</keyword>
<name>A0A4R0N8B0_9SPHI</name>
<proteinExistence type="inferred from homology"/>
<keyword evidence="6" id="KW-0560">Oxidoreductase</keyword>